<name>A0A4Z2IDQ2_9TELE</name>
<proteinExistence type="predicted"/>
<accession>A0A4Z2IDQ2</accession>
<evidence type="ECO:0000313" key="2">
    <source>
        <dbReference type="EMBL" id="TNN76090.1"/>
    </source>
</evidence>
<evidence type="ECO:0000256" key="1">
    <source>
        <dbReference type="SAM" id="MobiDB-lite"/>
    </source>
</evidence>
<reference evidence="2 3" key="1">
    <citation type="submission" date="2019-03" db="EMBL/GenBank/DDBJ databases">
        <title>First draft genome of Liparis tanakae, snailfish: a comprehensive survey of snailfish specific genes.</title>
        <authorList>
            <person name="Kim W."/>
            <person name="Song I."/>
            <person name="Jeong J.-H."/>
            <person name="Kim D."/>
            <person name="Kim S."/>
            <person name="Ryu S."/>
            <person name="Song J.Y."/>
            <person name="Lee S.K."/>
        </authorList>
    </citation>
    <scope>NUCLEOTIDE SEQUENCE [LARGE SCALE GENOMIC DNA]</scope>
    <source>
        <tissue evidence="2">Muscle</tissue>
    </source>
</reference>
<sequence>MSLMIKRSRDPPSDCNGEGKTSDPGAFSSQKRRGEEQWCTNTSVFIPRQGRQAHPRPKVLKLPPPPSLSGEERQIHPRLSEGGGEVVKVRLADGRFLIKVRGIIRYTTPTLNGADASQEVHLSSRFLEEGDATVLARMAGSSSSGPPAALLVTSPGFLRRKIPFHAGHAFRKGKTKARSAQLQLYTLCRPSWNQWNKPSRTRIYAVVQEAALRLLWMSEQKDAWRRGGSCLIEPMERVERRQTAKRLNIHVLLTPIPMSVTQAFFYRFYISINKPR</sequence>
<protein>
    <submittedName>
        <fullName evidence="2">Uncharacterized protein</fullName>
    </submittedName>
</protein>
<comment type="caution">
    <text evidence="2">The sequence shown here is derived from an EMBL/GenBank/DDBJ whole genome shotgun (WGS) entry which is preliminary data.</text>
</comment>
<dbReference type="EMBL" id="SRLO01000096">
    <property type="protein sequence ID" value="TNN76090.1"/>
    <property type="molecule type" value="Genomic_DNA"/>
</dbReference>
<gene>
    <name evidence="2" type="ORF">EYF80_013621</name>
</gene>
<dbReference type="AlphaFoldDB" id="A0A4Z2IDQ2"/>
<dbReference type="Proteomes" id="UP000314294">
    <property type="component" value="Unassembled WGS sequence"/>
</dbReference>
<feature type="region of interest" description="Disordered" evidence="1">
    <location>
        <begin position="1"/>
        <end position="73"/>
    </location>
</feature>
<organism evidence="2 3">
    <name type="scientific">Liparis tanakae</name>
    <name type="common">Tanaka's snailfish</name>
    <dbReference type="NCBI Taxonomy" id="230148"/>
    <lineage>
        <taxon>Eukaryota</taxon>
        <taxon>Metazoa</taxon>
        <taxon>Chordata</taxon>
        <taxon>Craniata</taxon>
        <taxon>Vertebrata</taxon>
        <taxon>Euteleostomi</taxon>
        <taxon>Actinopterygii</taxon>
        <taxon>Neopterygii</taxon>
        <taxon>Teleostei</taxon>
        <taxon>Neoteleostei</taxon>
        <taxon>Acanthomorphata</taxon>
        <taxon>Eupercaria</taxon>
        <taxon>Perciformes</taxon>
        <taxon>Cottioidei</taxon>
        <taxon>Cottales</taxon>
        <taxon>Liparidae</taxon>
        <taxon>Liparis</taxon>
    </lineage>
</organism>
<evidence type="ECO:0000313" key="3">
    <source>
        <dbReference type="Proteomes" id="UP000314294"/>
    </source>
</evidence>
<keyword evidence="3" id="KW-1185">Reference proteome</keyword>